<evidence type="ECO:0000256" key="1">
    <source>
        <dbReference type="SAM" id="MobiDB-lite"/>
    </source>
</evidence>
<keyword evidence="3" id="KW-1185">Reference proteome</keyword>
<feature type="region of interest" description="Disordered" evidence="1">
    <location>
        <begin position="1"/>
        <end position="36"/>
    </location>
</feature>
<dbReference type="AlphaFoldDB" id="A0A9P2RYV1"/>
<evidence type="ECO:0000313" key="3">
    <source>
        <dbReference type="Proteomes" id="UP000002648"/>
    </source>
</evidence>
<dbReference type="EMBL" id="AIMD01000049">
    <property type="protein sequence ID" value="EJF92969.1"/>
    <property type="molecule type" value="Genomic_DNA"/>
</dbReference>
<evidence type="ECO:0000313" key="2">
    <source>
        <dbReference type="EMBL" id="EJF92969.1"/>
    </source>
</evidence>
<comment type="caution">
    <text evidence="2">The sequence shown here is derived from an EMBL/GenBank/DDBJ whole genome shotgun (WGS) entry which is preliminary data.</text>
</comment>
<organism evidence="2 3">
    <name type="scientific">Bartonella taylorii 8TBB</name>
    <dbReference type="NCBI Taxonomy" id="1094560"/>
    <lineage>
        <taxon>Bacteria</taxon>
        <taxon>Pseudomonadati</taxon>
        <taxon>Pseudomonadota</taxon>
        <taxon>Alphaproteobacteria</taxon>
        <taxon>Hyphomicrobiales</taxon>
        <taxon>Bartonellaceae</taxon>
        <taxon>Bartonella</taxon>
    </lineage>
</organism>
<name>A0A9P2RYV1_BARTA</name>
<feature type="compositionally biased region" description="Polar residues" evidence="1">
    <location>
        <begin position="1"/>
        <end position="11"/>
    </location>
</feature>
<sequence>MTAENSQQMFQKTEKRLPLDARKENVKAISSKPIRI</sequence>
<dbReference type="Proteomes" id="UP000002648">
    <property type="component" value="Unassembled WGS sequence"/>
</dbReference>
<feature type="compositionally biased region" description="Basic and acidic residues" evidence="1">
    <location>
        <begin position="12"/>
        <end position="26"/>
    </location>
</feature>
<proteinExistence type="predicted"/>
<reference evidence="2 3" key="1">
    <citation type="submission" date="2012-03" db="EMBL/GenBank/DDBJ databases">
        <title>The Genome Sequence of Bartonella taylorii 8TBB.</title>
        <authorList>
            <consortium name="The Broad Institute Genome Sequencing Platform"/>
            <consortium name="The Broad Institute Genome Sequencing Center for Infectious Disease"/>
            <person name="Feldgarden M."/>
            <person name="Kirby J."/>
            <person name="Kosoy M."/>
            <person name="Birtles R."/>
            <person name="Probert W.S."/>
            <person name="Chiaraviglio L."/>
            <person name="Young S.K."/>
            <person name="Zeng Q."/>
            <person name="Gargeya S."/>
            <person name="Fitzgerald M."/>
            <person name="Haas B."/>
            <person name="Abouelleil A."/>
            <person name="Alvarado L."/>
            <person name="Arachchi H.M."/>
            <person name="Berlin A."/>
            <person name="Chapman S.B."/>
            <person name="Gearin G."/>
            <person name="Goldberg J."/>
            <person name="Griggs A."/>
            <person name="Gujja S."/>
            <person name="Hansen M."/>
            <person name="Heiman D."/>
            <person name="Howarth C."/>
            <person name="Larimer J."/>
            <person name="Lui A."/>
            <person name="MacDonald P.J.P."/>
            <person name="McCowen C."/>
            <person name="Montmayeur A."/>
            <person name="Murphy C."/>
            <person name="Neiman D."/>
            <person name="Pearson M."/>
            <person name="Priest M."/>
            <person name="Roberts A."/>
            <person name="Saif S."/>
            <person name="Shea T."/>
            <person name="Sisk P."/>
            <person name="Stolte C."/>
            <person name="Sykes S."/>
            <person name="Wortman J."/>
            <person name="Nusbaum C."/>
            <person name="Birren B."/>
        </authorList>
    </citation>
    <scope>NUCLEOTIDE SEQUENCE [LARGE SCALE GENOMIC DNA]</scope>
    <source>
        <strain evidence="2 3">8TBB</strain>
    </source>
</reference>
<accession>A0A9P2RYV1</accession>
<gene>
    <name evidence="2" type="ORF">ME9_01411</name>
</gene>
<protein>
    <submittedName>
        <fullName evidence="2">Uncharacterized protein</fullName>
    </submittedName>
</protein>